<evidence type="ECO:0000259" key="2">
    <source>
        <dbReference type="Pfam" id="PF10602"/>
    </source>
</evidence>
<dbReference type="Proteomes" id="UP000051574">
    <property type="component" value="Unassembled WGS sequence"/>
</dbReference>
<comment type="caution">
    <text evidence="3">The sequence shown here is derived from an EMBL/GenBank/DDBJ whole genome shotgun (WGS) entry which is preliminary data.</text>
</comment>
<evidence type="ECO:0000256" key="1">
    <source>
        <dbReference type="SAM" id="Coils"/>
    </source>
</evidence>
<dbReference type="Pfam" id="PF10602">
    <property type="entry name" value="RPN7"/>
    <property type="match status" value="1"/>
</dbReference>
<evidence type="ECO:0000313" key="3">
    <source>
        <dbReference type="EMBL" id="KRT79855.1"/>
    </source>
</evidence>
<dbReference type="InterPro" id="IPR019585">
    <property type="entry name" value="Rpn7/CSN1"/>
</dbReference>
<dbReference type="OrthoDB" id="1452at2759"/>
<accession>A0A0T6AXG0</accession>
<sequence>MPRENLEEEGLEKNPNLELAQLKYLLTVPEHHDDQQIVSKIMEYVKKDDMAPWYDLLCEDLEWEKDEALYNQMKAINNEAIKKLDEVIEDAEKNLGEMEVRDAYLKKAEYYSRIGDKKNALSLFRRTYEKTVSLGHRLDIVFHNIRIGLYFMDHQLINSNIEKAKR</sequence>
<gene>
    <name evidence="3" type="ORF">AMK59_7861</name>
</gene>
<name>A0A0T6AXG0_9SCAR</name>
<dbReference type="InterPro" id="IPR045135">
    <property type="entry name" value="Rpn7_N"/>
</dbReference>
<keyword evidence="4" id="KW-1185">Reference proteome</keyword>
<protein>
    <recommendedName>
        <fullName evidence="2">26S proteasome regulatory subunit Rpn7 N-terminal domain-containing protein</fullName>
    </recommendedName>
</protein>
<reference evidence="3 4" key="1">
    <citation type="submission" date="2015-09" db="EMBL/GenBank/DDBJ databases">
        <title>Draft genome of the scarab beetle Oryctes borbonicus.</title>
        <authorList>
            <person name="Meyer J.M."/>
            <person name="Markov G.V."/>
            <person name="Baskaran P."/>
            <person name="Herrmann M."/>
            <person name="Sommer R.J."/>
            <person name="Roedelsperger C."/>
        </authorList>
    </citation>
    <scope>NUCLEOTIDE SEQUENCE [LARGE SCALE GENOMIC DNA]</scope>
    <source>
        <strain evidence="3">OB123</strain>
        <tissue evidence="3">Whole animal</tissue>
    </source>
</reference>
<feature type="domain" description="26S proteasome regulatory subunit Rpn7 N-terminal" evidence="2">
    <location>
        <begin position="66"/>
        <end position="166"/>
    </location>
</feature>
<dbReference type="GO" id="GO:0005838">
    <property type="term" value="C:proteasome regulatory particle"/>
    <property type="evidence" value="ECO:0007669"/>
    <property type="project" value="TreeGrafter"/>
</dbReference>
<dbReference type="GO" id="GO:0043161">
    <property type="term" value="P:proteasome-mediated ubiquitin-dependent protein catabolic process"/>
    <property type="evidence" value="ECO:0007669"/>
    <property type="project" value="TreeGrafter"/>
</dbReference>
<dbReference type="Gene3D" id="1.25.40.570">
    <property type="match status" value="1"/>
</dbReference>
<dbReference type="AlphaFoldDB" id="A0A0T6AXG0"/>
<dbReference type="PANTHER" id="PTHR14145:SF1">
    <property type="entry name" value="26S PROTEASOME NON-ATPASE REGULATORY SUBUNIT 6"/>
    <property type="match status" value="1"/>
</dbReference>
<dbReference type="EMBL" id="LJIG01022575">
    <property type="protein sequence ID" value="KRT79855.1"/>
    <property type="molecule type" value="Genomic_DNA"/>
</dbReference>
<feature type="coiled-coil region" evidence="1">
    <location>
        <begin position="70"/>
        <end position="101"/>
    </location>
</feature>
<proteinExistence type="predicted"/>
<evidence type="ECO:0000313" key="4">
    <source>
        <dbReference type="Proteomes" id="UP000051574"/>
    </source>
</evidence>
<dbReference type="PANTHER" id="PTHR14145">
    <property type="entry name" value="26S PROTESOME SUBUNIT 6"/>
    <property type="match status" value="1"/>
</dbReference>
<keyword evidence="1" id="KW-0175">Coiled coil</keyword>
<organism evidence="3 4">
    <name type="scientific">Oryctes borbonicus</name>
    <dbReference type="NCBI Taxonomy" id="1629725"/>
    <lineage>
        <taxon>Eukaryota</taxon>
        <taxon>Metazoa</taxon>
        <taxon>Ecdysozoa</taxon>
        <taxon>Arthropoda</taxon>
        <taxon>Hexapoda</taxon>
        <taxon>Insecta</taxon>
        <taxon>Pterygota</taxon>
        <taxon>Neoptera</taxon>
        <taxon>Endopterygota</taxon>
        <taxon>Coleoptera</taxon>
        <taxon>Polyphaga</taxon>
        <taxon>Scarabaeiformia</taxon>
        <taxon>Scarabaeidae</taxon>
        <taxon>Dynastinae</taxon>
        <taxon>Oryctes</taxon>
    </lineage>
</organism>